<comment type="cofactor">
    <cofactor evidence="1">
        <name>Zn(2+)</name>
        <dbReference type="ChEBI" id="CHEBI:29105"/>
    </cofactor>
</comment>
<evidence type="ECO:0000256" key="8">
    <source>
        <dbReference type="RuleBase" id="RU004447"/>
    </source>
</evidence>
<dbReference type="PANTHER" id="PTHR43690">
    <property type="entry name" value="NARDILYSIN"/>
    <property type="match status" value="1"/>
</dbReference>
<evidence type="ECO:0000259" key="11">
    <source>
        <dbReference type="Pfam" id="PF05193"/>
    </source>
</evidence>
<evidence type="ECO:0000256" key="3">
    <source>
        <dbReference type="ARBA" id="ARBA00022670"/>
    </source>
</evidence>
<keyword evidence="4" id="KW-0479">Metal-binding</keyword>
<dbReference type="GO" id="GO:0046872">
    <property type="term" value="F:metal ion binding"/>
    <property type="evidence" value="ECO:0007669"/>
    <property type="project" value="UniProtKB-KW"/>
</dbReference>
<evidence type="ECO:0000256" key="7">
    <source>
        <dbReference type="ARBA" id="ARBA00023049"/>
    </source>
</evidence>
<reference evidence="14" key="1">
    <citation type="submission" date="2021-11" db="EMBL/GenBank/DDBJ databases">
        <authorList>
            <consortium name="Genoscope - CEA"/>
            <person name="William W."/>
        </authorList>
    </citation>
    <scope>NUCLEOTIDE SEQUENCE</scope>
</reference>
<evidence type="ECO:0000256" key="1">
    <source>
        <dbReference type="ARBA" id="ARBA00001947"/>
    </source>
</evidence>
<name>A0A8J2SCU3_9STRA</name>
<dbReference type="GO" id="GO:0005737">
    <property type="term" value="C:cytoplasm"/>
    <property type="evidence" value="ECO:0007669"/>
    <property type="project" value="UniProtKB-ARBA"/>
</dbReference>
<dbReference type="InterPro" id="IPR054734">
    <property type="entry name" value="PqqF-like_C_4"/>
</dbReference>
<feature type="domain" description="Peptidase M16 middle/third" evidence="12">
    <location>
        <begin position="678"/>
        <end position="813"/>
    </location>
</feature>
<evidence type="ECO:0000259" key="10">
    <source>
        <dbReference type="Pfam" id="PF00675"/>
    </source>
</evidence>
<dbReference type="Pfam" id="PF22456">
    <property type="entry name" value="PqqF-like_C_4"/>
    <property type="match status" value="1"/>
</dbReference>
<evidence type="ECO:0000256" key="2">
    <source>
        <dbReference type="ARBA" id="ARBA00007261"/>
    </source>
</evidence>
<feature type="compositionally biased region" description="Acidic residues" evidence="9">
    <location>
        <begin position="32"/>
        <end position="54"/>
    </location>
</feature>
<evidence type="ECO:0000259" key="12">
    <source>
        <dbReference type="Pfam" id="PF16187"/>
    </source>
</evidence>
<dbReference type="FunFam" id="3.30.830.10:FF:000012">
    <property type="entry name" value="Protease 3"/>
    <property type="match status" value="1"/>
</dbReference>
<keyword evidence="3" id="KW-0645">Protease</keyword>
<organism evidence="14 15">
    <name type="scientific">Pelagomonas calceolata</name>
    <dbReference type="NCBI Taxonomy" id="35677"/>
    <lineage>
        <taxon>Eukaryota</taxon>
        <taxon>Sar</taxon>
        <taxon>Stramenopiles</taxon>
        <taxon>Ochrophyta</taxon>
        <taxon>Pelagophyceae</taxon>
        <taxon>Pelagomonadales</taxon>
        <taxon>Pelagomonadaceae</taxon>
        <taxon>Pelagomonas</taxon>
    </lineage>
</organism>
<keyword evidence="6" id="KW-0862">Zinc</keyword>
<dbReference type="PANTHER" id="PTHR43690:SF18">
    <property type="entry name" value="INSULIN-DEGRADING ENZYME-RELATED"/>
    <property type="match status" value="1"/>
</dbReference>
<feature type="domain" description="Peptidase M16 C-terminal" evidence="11">
    <location>
        <begin position="210"/>
        <end position="388"/>
    </location>
</feature>
<dbReference type="SUPFAM" id="SSF63411">
    <property type="entry name" value="LuxS/MPP-like metallohydrolase"/>
    <property type="match status" value="4"/>
</dbReference>
<dbReference type="InterPro" id="IPR050626">
    <property type="entry name" value="Peptidase_M16"/>
</dbReference>
<comment type="caution">
    <text evidence="14">The sequence shown here is derived from an EMBL/GenBank/DDBJ whole genome shotgun (WGS) entry which is preliminary data.</text>
</comment>
<dbReference type="Pfam" id="PF16187">
    <property type="entry name" value="Peptidase_M16_M"/>
    <property type="match status" value="1"/>
</dbReference>
<dbReference type="Pfam" id="PF00675">
    <property type="entry name" value="Peptidase_M16"/>
    <property type="match status" value="1"/>
</dbReference>
<dbReference type="InterPro" id="IPR001431">
    <property type="entry name" value="Pept_M16_Zn_BS"/>
</dbReference>
<dbReference type="Gene3D" id="3.30.830.10">
    <property type="entry name" value="Metalloenzyme, LuxS/M16 peptidase-like"/>
    <property type="match status" value="4"/>
</dbReference>
<dbReference type="AlphaFoldDB" id="A0A8J2SCU3"/>
<dbReference type="InterPro" id="IPR011765">
    <property type="entry name" value="Pept_M16_N"/>
</dbReference>
<comment type="similarity">
    <text evidence="2 8">Belongs to the peptidase M16 family.</text>
</comment>
<feature type="domain" description="Coenzyme PQQ synthesis protein F-like C-terminal lobe" evidence="13">
    <location>
        <begin position="924"/>
        <end position="1024"/>
    </location>
</feature>
<evidence type="ECO:0000259" key="13">
    <source>
        <dbReference type="Pfam" id="PF22456"/>
    </source>
</evidence>
<evidence type="ECO:0000313" key="15">
    <source>
        <dbReference type="Proteomes" id="UP000789595"/>
    </source>
</evidence>
<dbReference type="OrthoDB" id="952271at2759"/>
<dbReference type="Pfam" id="PF05193">
    <property type="entry name" value="Peptidase_M16_C"/>
    <property type="match status" value="1"/>
</dbReference>
<dbReference type="InterPro" id="IPR007863">
    <property type="entry name" value="Peptidase_M16_C"/>
</dbReference>
<feature type="domain" description="Peptidase M16 N-terminal" evidence="10">
    <location>
        <begin position="54"/>
        <end position="179"/>
    </location>
</feature>
<dbReference type="GO" id="GO:0006508">
    <property type="term" value="P:proteolysis"/>
    <property type="evidence" value="ECO:0007669"/>
    <property type="project" value="UniProtKB-KW"/>
</dbReference>
<dbReference type="InterPro" id="IPR011249">
    <property type="entry name" value="Metalloenz_LuxS/M16"/>
</dbReference>
<evidence type="ECO:0000256" key="9">
    <source>
        <dbReference type="SAM" id="MobiDB-lite"/>
    </source>
</evidence>
<dbReference type="GO" id="GO:0004222">
    <property type="term" value="F:metalloendopeptidase activity"/>
    <property type="evidence" value="ECO:0007669"/>
    <property type="project" value="InterPro"/>
</dbReference>
<dbReference type="Proteomes" id="UP000789595">
    <property type="component" value="Unassembled WGS sequence"/>
</dbReference>
<gene>
    <name evidence="14" type="ORF">PECAL_2P03070</name>
</gene>
<evidence type="ECO:0000313" key="14">
    <source>
        <dbReference type="EMBL" id="CAH0367293.1"/>
    </source>
</evidence>
<proteinExistence type="inferred from homology"/>
<keyword evidence="7" id="KW-0482">Metalloprotease</keyword>
<keyword evidence="5" id="KW-0378">Hydrolase</keyword>
<evidence type="ECO:0008006" key="16">
    <source>
        <dbReference type="Google" id="ProtNLM"/>
    </source>
</evidence>
<sequence>MQLNVGTSDKKQYRLITLDNGLECLLIHEPPTEEEDEIEESETGSDDSSDDGDDETQRAACAVVVGVGSWADPEDTPGAAHFLEHLLFLGSKKYPAENAYDGFLAKRGGSSNAHTDVEHTSYYFDVLPGAFREALDIFAQFFVSPSFNPDMVAREVNAIDNEFNETRRDDAARLDELLYVAGAPAGHPFATFTWGHAESLRHGDASAVAAVKALYRDHYHASNMKLCLVAPAALDETEAWCRESFKHVRASPSTCPAGRWRRTSWDAPPAPLAPPFAAGASALARVAPARDAARDLRLVWPLPSIRRKWRTRPCDLAAHCLGHEGPRSALAQLRRSGLAAGLVAGVSGDGVSDSVACGALFAVSVDLTEAGVARWAEVVGCVLAHARACLRELCDDTLGRLSAELRKVERLNFDFEEDGEVDDLVEGLAALMLAHDGVDREHLLEVAGGCLLAPFDDDAIEVLRVLADPTKCRVELSTAAFRGDECPPEVPCAPGCPRCAGRGGFHAALAKLMPAKPPPPPASNDVPATWAPFAHLATRRPAESPQIEPRFGTEHWTAPVPPSLIEAWSACDDWPALGLPAPNAFVVDAPLLKPGSTKARPAPSNEEEADAERAARACKDFADAWRRRAGGPAKKKRKGKPSSADVALSKLVEGFPAAPDATDAAPALIGDVWVLPRPDRFELPTLYVRARLTGSSKPTVTDAATLQLVSALVADAVAEDLYPATVAGLDYTISAVLDADALALSLKCGGFDEKVPALFDALLRGVRRAADEVVEPRAFAAAKSEVALSLENAWHDADRHARRLRLCCLAPGRRFAPAQRRAALQSVDAVACQRWLRNFLDGCSRSALVGGNGAADAARSVDASLRTVSTVATARTCGPVARLPRCHAYHVDAAGEDAEGRACALECYWQLGPDSPASRLLADLLEAVIDEPLYDQLRTKEQLGYSVSCGSRWTDGIVGFGICVTSKEAHPDYVAGRVDAFLREFRREVMKPSFAEDLVEHGAALALRRGEKHRSPREVADHAWEGIYDGRPDLFDSHIVEALACGSVAPAAVRAAYDRMFGLGACAPADGAACCAGKLVVRVVGRAATFAEGRGPDGPPRAPGCRVAYGPAAAGLGVCSDAAVVEIGEALSEFWGANDEACCLGRFDELE</sequence>
<accession>A0A8J2SCU3</accession>
<dbReference type="EMBL" id="CAKKNE010000002">
    <property type="protein sequence ID" value="CAH0367293.1"/>
    <property type="molecule type" value="Genomic_DNA"/>
</dbReference>
<evidence type="ECO:0000256" key="6">
    <source>
        <dbReference type="ARBA" id="ARBA00022833"/>
    </source>
</evidence>
<evidence type="ECO:0000256" key="5">
    <source>
        <dbReference type="ARBA" id="ARBA00022801"/>
    </source>
</evidence>
<keyword evidence="15" id="KW-1185">Reference proteome</keyword>
<protein>
    <recommendedName>
        <fullName evidence="16">Peptidase M16 N-terminal domain-containing protein</fullName>
    </recommendedName>
</protein>
<evidence type="ECO:0000256" key="4">
    <source>
        <dbReference type="ARBA" id="ARBA00022723"/>
    </source>
</evidence>
<dbReference type="PROSITE" id="PS00143">
    <property type="entry name" value="INSULINASE"/>
    <property type="match status" value="1"/>
</dbReference>
<dbReference type="InterPro" id="IPR032632">
    <property type="entry name" value="Peptidase_M16_M"/>
</dbReference>
<feature type="region of interest" description="Disordered" evidence="9">
    <location>
        <begin position="28"/>
        <end position="56"/>
    </location>
</feature>